<accession>A0A076Q0W1</accession>
<protein>
    <submittedName>
        <fullName evidence="10">Transcriptional regulator</fullName>
    </submittedName>
</protein>
<dbReference type="RefSeq" id="WP_043376997.1">
    <property type="nucleotide sequence ID" value="NZ_CP006704.1"/>
</dbReference>
<proteinExistence type="predicted"/>
<dbReference type="GO" id="GO:0005737">
    <property type="term" value="C:cytoplasm"/>
    <property type="evidence" value="ECO:0007669"/>
    <property type="project" value="UniProtKB-SubCell"/>
</dbReference>
<comment type="subcellular location">
    <subcellularLocation>
        <location evidence="1">Cytoplasm</location>
    </subcellularLocation>
</comment>
<evidence type="ECO:0000256" key="6">
    <source>
        <dbReference type="ARBA" id="ARBA00023125"/>
    </source>
</evidence>
<dbReference type="SMART" id="SM00862">
    <property type="entry name" value="Trans_reg_C"/>
    <property type="match status" value="1"/>
</dbReference>
<evidence type="ECO:0000313" key="11">
    <source>
        <dbReference type="Proteomes" id="UP000028782"/>
    </source>
</evidence>
<dbReference type="GO" id="GO:0003677">
    <property type="term" value="F:DNA binding"/>
    <property type="evidence" value="ECO:0007669"/>
    <property type="project" value="UniProtKB-UniRule"/>
</dbReference>
<keyword evidence="5" id="KW-0805">Transcription regulation</keyword>
<evidence type="ECO:0000256" key="3">
    <source>
        <dbReference type="ARBA" id="ARBA00022553"/>
    </source>
</evidence>
<evidence type="ECO:0000313" key="10">
    <source>
        <dbReference type="EMBL" id="AIJ49342.1"/>
    </source>
</evidence>
<dbReference type="SUPFAM" id="SSF46894">
    <property type="entry name" value="C-terminal effector domain of the bipartite response regulators"/>
    <property type="match status" value="1"/>
</dbReference>
<dbReference type="GO" id="GO:0000160">
    <property type="term" value="P:phosphorelay signal transduction system"/>
    <property type="evidence" value="ECO:0007669"/>
    <property type="project" value="UniProtKB-KW"/>
</dbReference>
<dbReference type="FunFam" id="1.10.10.10:FF:000099">
    <property type="entry name" value="Two-component system response regulator TorR"/>
    <property type="match status" value="1"/>
</dbReference>
<keyword evidence="2" id="KW-0963">Cytoplasm</keyword>
<dbReference type="Pfam" id="PF00486">
    <property type="entry name" value="Trans_reg_C"/>
    <property type="match status" value="1"/>
</dbReference>
<sequence>MHTSSASHLPVSAAQAFFSCARPAFSLNPQGFRFAGWELRLRTRSLISAAGHEVGLTKSEFALLLALLKRPKQIMSREQIMDMTQAEDTVFDRAIDVQMLRLRRKVETSGRSPTLLKTKRGAGYFLDADVQVLR</sequence>
<dbReference type="Gene3D" id="1.10.10.10">
    <property type="entry name" value="Winged helix-like DNA-binding domain superfamily/Winged helix DNA-binding domain"/>
    <property type="match status" value="1"/>
</dbReference>
<dbReference type="GO" id="GO:0006355">
    <property type="term" value="P:regulation of DNA-templated transcription"/>
    <property type="evidence" value="ECO:0007669"/>
    <property type="project" value="InterPro"/>
</dbReference>
<evidence type="ECO:0000256" key="1">
    <source>
        <dbReference type="ARBA" id="ARBA00004496"/>
    </source>
</evidence>
<reference evidence="10 11" key="1">
    <citation type="journal article" date="2014" name="Genome Announc.">
        <title>Complete Genome Sequence of Polychlorinated Biphenyl Degrader Comamonas testosteroni TK102 (NBRC 109938).</title>
        <authorList>
            <person name="Fukuda K."/>
            <person name="Hosoyama A."/>
            <person name="Tsuchikane K."/>
            <person name="Ohji S."/>
            <person name="Yamazoe A."/>
            <person name="Fujita N."/>
            <person name="Shintani M."/>
            <person name="Kimbara K."/>
        </authorList>
    </citation>
    <scope>NUCLEOTIDE SEQUENCE [LARGE SCALE GENOMIC DNA]</scope>
    <source>
        <strain evidence="10">TK102</strain>
    </source>
</reference>
<evidence type="ECO:0000259" key="9">
    <source>
        <dbReference type="PROSITE" id="PS51755"/>
    </source>
</evidence>
<keyword evidence="7" id="KW-0804">Transcription</keyword>
<evidence type="ECO:0000256" key="4">
    <source>
        <dbReference type="ARBA" id="ARBA00023012"/>
    </source>
</evidence>
<dbReference type="PROSITE" id="PS51755">
    <property type="entry name" value="OMPR_PHOB"/>
    <property type="match status" value="1"/>
</dbReference>
<dbReference type="Proteomes" id="UP000028782">
    <property type="component" value="Chromosome"/>
</dbReference>
<keyword evidence="6 8" id="KW-0238">DNA-binding</keyword>
<name>A0A076Q0W1_COMTE</name>
<dbReference type="KEGG" id="ctes:O987_26375"/>
<dbReference type="InterPro" id="IPR016032">
    <property type="entry name" value="Sig_transdc_resp-reg_C-effctor"/>
</dbReference>
<feature type="DNA-binding region" description="OmpR/PhoB-type" evidence="8">
    <location>
        <begin position="29"/>
        <end position="128"/>
    </location>
</feature>
<keyword evidence="3" id="KW-0597">Phosphoprotein</keyword>
<evidence type="ECO:0000256" key="2">
    <source>
        <dbReference type="ARBA" id="ARBA00022490"/>
    </source>
</evidence>
<evidence type="ECO:0000256" key="5">
    <source>
        <dbReference type="ARBA" id="ARBA00023015"/>
    </source>
</evidence>
<evidence type="ECO:0000256" key="7">
    <source>
        <dbReference type="ARBA" id="ARBA00023163"/>
    </source>
</evidence>
<dbReference type="InterPro" id="IPR036388">
    <property type="entry name" value="WH-like_DNA-bd_sf"/>
</dbReference>
<gene>
    <name evidence="10" type="ORF">O987_26375</name>
</gene>
<dbReference type="HOGENOM" id="CLU_1892632_0_0_4"/>
<feature type="domain" description="OmpR/PhoB-type" evidence="9">
    <location>
        <begin position="29"/>
        <end position="128"/>
    </location>
</feature>
<keyword evidence="4" id="KW-0902">Two-component regulatory system</keyword>
<dbReference type="EMBL" id="CP006704">
    <property type="protein sequence ID" value="AIJ49342.1"/>
    <property type="molecule type" value="Genomic_DNA"/>
</dbReference>
<dbReference type="InterPro" id="IPR001867">
    <property type="entry name" value="OmpR/PhoB-type_DNA-bd"/>
</dbReference>
<evidence type="ECO:0000256" key="8">
    <source>
        <dbReference type="PROSITE-ProRule" id="PRU01091"/>
    </source>
</evidence>
<organism evidence="10 11">
    <name type="scientific">Comamonas testosteroni TK102</name>
    <dbReference type="NCBI Taxonomy" id="1392005"/>
    <lineage>
        <taxon>Bacteria</taxon>
        <taxon>Pseudomonadati</taxon>
        <taxon>Pseudomonadota</taxon>
        <taxon>Betaproteobacteria</taxon>
        <taxon>Burkholderiales</taxon>
        <taxon>Comamonadaceae</taxon>
        <taxon>Comamonas</taxon>
    </lineage>
</organism>
<dbReference type="AlphaFoldDB" id="A0A076Q0W1"/>
<dbReference type="CDD" id="cd00383">
    <property type="entry name" value="trans_reg_C"/>
    <property type="match status" value="1"/>
</dbReference>